<dbReference type="EMBL" id="JAKMXF010000266">
    <property type="protein sequence ID" value="KAI6653634.1"/>
    <property type="molecule type" value="Genomic_DNA"/>
</dbReference>
<comment type="caution">
    <text evidence="1">The sequence shown here is derived from an EMBL/GenBank/DDBJ whole genome shotgun (WGS) entry which is preliminary data.</text>
</comment>
<dbReference type="Proteomes" id="UP001165289">
    <property type="component" value="Unassembled WGS sequence"/>
</dbReference>
<name>A0AAV7JYU8_9METZ</name>
<keyword evidence="2" id="KW-1185">Reference proteome</keyword>
<dbReference type="InterPro" id="IPR036322">
    <property type="entry name" value="WD40_repeat_dom_sf"/>
</dbReference>
<protein>
    <submittedName>
        <fullName evidence="1">Uncharacterized protein</fullName>
    </submittedName>
</protein>
<dbReference type="AlphaFoldDB" id="A0AAV7JYU8"/>
<evidence type="ECO:0000313" key="2">
    <source>
        <dbReference type="Proteomes" id="UP001165289"/>
    </source>
</evidence>
<accession>A0AAV7JYU8</accession>
<gene>
    <name evidence="1" type="ORF">LOD99_3529</name>
</gene>
<organism evidence="1 2">
    <name type="scientific">Oopsacas minuta</name>
    <dbReference type="NCBI Taxonomy" id="111878"/>
    <lineage>
        <taxon>Eukaryota</taxon>
        <taxon>Metazoa</taxon>
        <taxon>Porifera</taxon>
        <taxon>Hexactinellida</taxon>
        <taxon>Hexasterophora</taxon>
        <taxon>Lyssacinosida</taxon>
        <taxon>Leucopsacidae</taxon>
        <taxon>Oopsacas</taxon>
    </lineage>
</organism>
<dbReference type="SUPFAM" id="SSF50978">
    <property type="entry name" value="WD40 repeat-like"/>
    <property type="match status" value="1"/>
</dbReference>
<sequence length="319" mass="37286">MLRKKRGHKSHKSKSEHINSKFAQSNIYHSNSAPPIVIKSKRIHIASALNQQQSLLFVYGCTTNTVFSYIYTLDGYLVTLFPCNHTFKLFVSVNADFSNDAIMILLSGQGALFNSLYTYTDYFSDNKRIEGTVFDCHRNGDIYVAGSQQIAVSIYSKQFQFKRYFEIFQIEPGIITSLLIRDDLLIVLLKCCDADYQPPAFVGRNKRPIRRVITPECQIYRYCLRTEELLQRWDLSDRYNSRMITNACFVDRYMNVLMECDYSKDYCVWDTDGRISYYQLKHRNTHPMRLEYTIGCSLTDDNQLIYLLSNGCIKIFNIW</sequence>
<reference evidence="1 2" key="1">
    <citation type="journal article" date="2023" name="BMC Biol.">
        <title>The compact genome of the sponge Oopsacas minuta (Hexactinellida) is lacking key metazoan core genes.</title>
        <authorList>
            <person name="Santini S."/>
            <person name="Schenkelaars Q."/>
            <person name="Jourda C."/>
            <person name="Duchesne M."/>
            <person name="Belahbib H."/>
            <person name="Rocher C."/>
            <person name="Selva M."/>
            <person name="Riesgo A."/>
            <person name="Vervoort M."/>
            <person name="Leys S.P."/>
            <person name="Kodjabachian L."/>
            <person name="Le Bivic A."/>
            <person name="Borchiellini C."/>
            <person name="Claverie J.M."/>
            <person name="Renard E."/>
        </authorList>
    </citation>
    <scope>NUCLEOTIDE SEQUENCE [LARGE SCALE GENOMIC DNA]</scope>
    <source>
        <strain evidence="1">SPO-2</strain>
    </source>
</reference>
<proteinExistence type="predicted"/>
<evidence type="ECO:0000313" key="1">
    <source>
        <dbReference type="EMBL" id="KAI6653634.1"/>
    </source>
</evidence>